<feature type="coiled-coil region" evidence="4">
    <location>
        <begin position="929"/>
        <end position="1029"/>
    </location>
</feature>
<keyword evidence="9" id="KW-1185">Reference proteome</keyword>
<feature type="domain" description="AIG1-type G" evidence="7">
    <location>
        <begin position="626"/>
        <end position="840"/>
    </location>
</feature>
<dbReference type="CDD" id="cd01671">
    <property type="entry name" value="CARD"/>
    <property type="match status" value="2"/>
</dbReference>
<dbReference type="PANTHER" id="PTHR10903">
    <property type="entry name" value="GTPASE, IMAP FAMILY MEMBER-RELATED"/>
    <property type="match status" value="1"/>
</dbReference>
<evidence type="ECO:0000259" key="6">
    <source>
        <dbReference type="PROSITE" id="PS50209"/>
    </source>
</evidence>
<feature type="non-terminal residue" evidence="8">
    <location>
        <position position="1387"/>
    </location>
</feature>
<dbReference type="PROSITE" id="PS51720">
    <property type="entry name" value="G_AIG1"/>
    <property type="match status" value="1"/>
</dbReference>
<dbReference type="Pfam" id="PF04548">
    <property type="entry name" value="AIG1"/>
    <property type="match status" value="1"/>
</dbReference>
<dbReference type="InterPro" id="IPR045058">
    <property type="entry name" value="GIMA/IAN/Toc"/>
</dbReference>
<dbReference type="GO" id="GO:0005525">
    <property type="term" value="F:GTP binding"/>
    <property type="evidence" value="ECO:0007669"/>
    <property type="project" value="UniProtKB-KW"/>
</dbReference>
<proteinExistence type="inferred from homology"/>
<dbReference type="PANTHER" id="PTHR10903:SF184">
    <property type="entry name" value="GTP-BINDING PROTEIN A"/>
    <property type="match status" value="1"/>
</dbReference>
<feature type="domain" description="CARD" evidence="6">
    <location>
        <begin position="6"/>
        <end position="83"/>
    </location>
</feature>
<sequence>MNRGRLKTEDECCIKENYIYLKENIEAKELVDYLFQNSVISENDKEEIQCGKTKYDRNDCLLKKILNSGPNEGFSIFLNALKEYFTPTHSHLEKWLLEHNDSALKKSKTDDNVGDTWPENSTDVQDIDIDGPKGSNNLDFSISSLLEIEDEDLKELPKEKVEMYLRTLFIALEETPTAKNDTESVSEILRLLCYNEHAILIIEVLSDQMYLIENITELCIDWIEEALDLKKKDSMKVPVSVLNLLVALEVLFSSDLQIVRKKENEGQPLSPCTNELEKKMFKLFASVMTASINPAIQEKEMTHIKKKCFIIIFYLAKDKKMWERKCSLNEIQQILKDSINNSDPVSKVVSTFLHQIIHEGPIECTDEVIALSVQWIMEARKSKTFTAKNGVDVCLLLNGLEIFCYKDIDLLKPQVLDKKQFLELLITLLNLKERCMRRKKLDSIWLSAIMILYGIIVSCTYRAFIEYKSLYKVLFEFIGNENNILKVAANVTLAMLCHTESIAIREIKGDVIETITEWFLAAIRHPKQKYGRGFYARHLLQALCKISANQFNTGELRKKLYEISSAVDHQGDISLKEMFEIIRQQVQISTSEKYEIVRTVAVSDRDDSNDQAQDEPVEMRKVKLKDKSIDILLIGKTGNGKSATGNTILGREVFEYKDSAQSVTCEIKHAYTTFNCREIKVVDAPGVDDTDNMNDLAVSTKIMIDRMQDAVLDHPDGYHAFLLVVKYGGRFTKEDKNVIETLKNIFGPNIVKEYCILLVTHGDNYRSNKANKDKKFKQWLSEQKGVFLELFKECGSRAVLFDNNTEDDQIKKKQMKKLISAIDNLQYGRRYRSSHFHAAEERRKELLLKSNEPQISEEIRKKCSALMMQSMSIVHKDPEKQISLLQGLINDARKLQKKVIVDDKGTGILKTSIDTANNLLLTVEKQLTILNMQKEKFRVEKLKEEMERTSEVKMKEYEEELRRKAEEESKWKTLQIQQQIEEKFSEDRHQIENLEKTIKDLESKLKEQVETYQNNLVETQAKYEEMIAEMTYTLKKCVYCLGYKKKTKMNRGKLKAEDECCIRENYIYIKENIEAKQLLDYLYQHDVITRNDKEEIQSEKTKYDRNECLLTKILNSGPHQAFTHLLNALKINFSTVHDCLEKWIIEHNNSFKKKSKADDNLHDLMLLCSNDQLSTDFQEIDIDGPTESIPSDMNISSLLKIKDEDLKDLPKETVEILVQTLFLELERTRSGAVKDDRKNIFQFVRLLCFNEHTIVILESQQSGKMRLLETITDRCIDWIEEAFDLKNKDLMKVPVIVLLLSLEVTFSSNLPILRKKDNESQPISPSTNELEKKFFKLFASVTTASINPAIQEKEITFIKKQCFIIIFYLVKDKKMWERKRSLNEIQQ</sequence>
<accession>A0AAD8AUK8</accession>
<dbReference type="EMBL" id="JASAOG010000235">
    <property type="protein sequence ID" value="KAK0042672.1"/>
    <property type="molecule type" value="Genomic_DNA"/>
</dbReference>
<dbReference type="FunFam" id="3.40.50.300:FF:000840">
    <property type="entry name" value="Immune-associated nucleotide-binding protein 9"/>
    <property type="match status" value="1"/>
</dbReference>
<dbReference type="InterPro" id="IPR006703">
    <property type="entry name" value="G_AIG1"/>
</dbReference>
<dbReference type="Pfam" id="PF00619">
    <property type="entry name" value="CARD"/>
    <property type="match status" value="2"/>
</dbReference>
<keyword evidence="5" id="KW-1133">Transmembrane helix</keyword>
<dbReference type="SUPFAM" id="SSF52540">
    <property type="entry name" value="P-loop containing nucleoside triphosphate hydrolases"/>
    <property type="match status" value="1"/>
</dbReference>
<comment type="similarity">
    <text evidence="1">Belongs to the TRAFAC class TrmE-Era-EngA-EngB-Septin-like GTPase superfamily. AIG1/Toc34/Toc159-like paraseptin GTPase family. IAN subfamily.</text>
</comment>
<evidence type="ECO:0000256" key="4">
    <source>
        <dbReference type="SAM" id="Coils"/>
    </source>
</evidence>
<dbReference type="InterPro" id="IPR027417">
    <property type="entry name" value="P-loop_NTPase"/>
</dbReference>
<comment type="caution">
    <text evidence="8">The sequence shown here is derived from an EMBL/GenBank/DDBJ whole genome shotgun (WGS) entry which is preliminary data.</text>
</comment>
<dbReference type="InterPro" id="IPR001315">
    <property type="entry name" value="CARD"/>
</dbReference>
<name>A0AAD8AUK8_BIOPF</name>
<evidence type="ECO:0000259" key="7">
    <source>
        <dbReference type="PROSITE" id="PS51720"/>
    </source>
</evidence>
<dbReference type="SMART" id="SM00114">
    <property type="entry name" value="CARD"/>
    <property type="match status" value="2"/>
</dbReference>
<feature type="transmembrane region" description="Helical" evidence="5">
    <location>
        <begin position="444"/>
        <end position="464"/>
    </location>
</feature>
<dbReference type="Proteomes" id="UP001233172">
    <property type="component" value="Unassembled WGS sequence"/>
</dbReference>
<keyword evidence="3" id="KW-0342">GTP-binding</keyword>
<keyword evidence="5" id="KW-0472">Membrane</keyword>
<keyword evidence="4" id="KW-0175">Coiled coil</keyword>
<evidence type="ECO:0000313" key="9">
    <source>
        <dbReference type="Proteomes" id="UP001233172"/>
    </source>
</evidence>
<protein>
    <submittedName>
        <fullName evidence="8">GTPase IMAP family member 7</fullName>
    </submittedName>
</protein>
<reference evidence="8" key="2">
    <citation type="submission" date="2023-04" db="EMBL/GenBank/DDBJ databases">
        <authorList>
            <person name="Bu L."/>
            <person name="Lu L."/>
            <person name="Laidemitt M.R."/>
            <person name="Zhang S.M."/>
            <person name="Mutuku M."/>
            <person name="Mkoji G."/>
            <person name="Steinauer M."/>
            <person name="Loker E.S."/>
        </authorList>
    </citation>
    <scope>NUCLEOTIDE SEQUENCE</scope>
    <source>
        <strain evidence="8">KasaAsao</strain>
        <tissue evidence="8">Whole Snail</tissue>
    </source>
</reference>
<dbReference type="Gene3D" id="1.10.533.10">
    <property type="entry name" value="Death Domain, Fas"/>
    <property type="match status" value="2"/>
</dbReference>
<organism evidence="8 9">
    <name type="scientific">Biomphalaria pfeifferi</name>
    <name type="common">Bloodfluke planorb</name>
    <name type="synonym">Freshwater snail</name>
    <dbReference type="NCBI Taxonomy" id="112525"/>
    <lineage>
        <taxon>Eukaryota</taxon>
        <taxon>Metazoa</taxon>
        <taxon>Spiralia</taxon>
        <taxon>Lophotrochozoa</taxon>
        <taxon>Mollusca</taxon>
        <taxon>Gastropoda</taxon>
        <taxon>Heterobranchia</taxon>
        <taxon>Euthyneura</taxon>
        <taxon>Panpulmonata</taxon>
        <taxon>Hygrophila</taxon>
        <taxon>Lymnaeoidea</taxon>
        <taxon>Planorbidae</taxon>
        <taxon>Biomphalaria</taxon>
    </lineage>
</organism>
<gene>
    <name evidence="8" type="ORF">Bpfe_027903</name>
</gene>
<evidence type="ECO:0000256" key="5">
    <source>
        <dbReference type="SAM" id="Phobius"/>
    </source>
</evidence>
<evidence type="ECO:0000256" key="2">
    <source>
        <dbReference type="ARBA" id="ARBA00022741"/>
    </source>
</evidence>
<reference evidence="8" key="1">
    <citation type="journal article" date="2023" name="PLoS Negl. Trop. Dis.">
        <title>A genome sequence for Biomphalaria pfeifferi, the major vector snail for the human-infecting parasite Schistosoma mansoni.</title>
        <authorList>
            <person name="Bu L."/>
            <person name="Lu L."/>
            <person name="Laidemitt M.R."/>
            <person name="Zhang S.M."/>
            <person name="Mutuku M."/>
            <person name="Mkoji G."/>
            <person name="Steinauer M."/>
            <person name="Loker E.S."/>
        </authorList>
    </citation>
    <scope>NUCLEOTIDE SEQUENCE</scope>
    <source>
        <strain evidence="8">KasaAsao</strain>
    </source>
</reference>
<dbReference type="InterPro" id="IPR011029">
    <property type="entry name" value="DEATH-like_dom_sf"/>
</dbReference>
<keyword evidence="2" id="KW-0547">Nucleotide-binding</keyword>
<dbReference type="Gene3D" id="3.40.50.300">
    <property type="entry name" value="P-loop containing nucleotide triphosphate hydrolases"/>
    <property type="match status" value="1"/>
</dbReference>
<evidence type="ECO:0000256" key="3">
    <source>
        <dbReference type="ARBA" id="ARBA00023134"/>
    </source>
</evidence>
<dbReference type="GO" id="GO:0042981">
    <property type="term" value="P:regulation of apoptotic process"/>
    <property type="evidence" value="ECO:0007669"/>
    <property type="project" value="InterPro"/>
</dbReference>
<feature type="domain" description="CARD" evidence="6">
    <location>
        <begin position="1054"/>
        <end position="1130"/>
    </location>
</feature>
<evidence type="ECO:0000256" key="1">
    <source>
        <dbReference type="ARBA" id="ARBA00008535"/>
    </source>
</evidence>
<evidence type="ECO:0000313" key="8">
    <source>
        <dbReference type="EMBL" id="KAK0042672.1"/>
    </source>
</evidence>
<dbReference type="PROSITE" id="PS50209">
    <property type="entry name" value="CARD"/>
    <property type="match status" value="2"/>
</dbReference>
<keyword evidence="5" id="KW-0812">Transmembrane</keyword>
<dbReference type="SUPFAM" id="SSF47986">
    <property type="entry name" value="DEATH domain"/>
    <property type="match status" value="2"/>
</dbReference>